<dbReference type="AlphaFoldDB" id="A0A8H4KI99"/>
<sequence length="120" mass="13367">MSGSSFNLGTEQPVQIEDIEMTLAPDQIEDIEMTLAPDQSEDSEMPDVPEDGIKQYVDVIRSYGLTPQELATFNAIRAAREQHQCSRGLTPAGAVVYECEFCKAVEDYLRTAGQNNVHWN</sequence>
<keyword evidence="2" id="KW-1185">Reference proteome</keyword>
<evidence type="ECO:0000313" key="1">
    <source>
        <dbReference type="EMBL" id="KAF4450199.1"/>
    </source>
</evidence>
<organism evidence="1 2">
    <name type="scientific">Fusarium austroafricanum</name>
    <dbReference type="NCBI Taxonomy" id="2364996"/>
    <lineage>
        <taxon>Eukaryota</taxon>
        <taxon>Fungi</taxon>
        <taxon>Dikarya</taxon>
        <taxon>Ascomycota</taxon>
        <taxon>Pezizomycotina</taxon>
        <taxon>Sordariomycetes</taxon>
        <taxon>Hypocreomycetidae</taxon>
        <taxon>Hypocreales</taxon>
        <taxon>Nectriaceae</taxon>
        <taxon>Fusarium</taxon>
        <taxon>Fusarium concolor species complex</taxon>
    </lineage>
</organism>
<reference evidence="1" key="1">
    <citation type="submission" date="2020-01" db="EMBL/GenBank/DDBJ databases">
        <title>Identification and distribution of gene clusters putatively required for synthesis of sphingolipid metabolism inhibitors in phylogenetically diverse species of the filamentous fungus Fusarium.</title>
        <authorList>
            <person name="Kim H.-S."/>
            <person name="Busman M."/>
            <person name="Brown D.W."/>
            <person name="Divon H."/>
            <person name="Uhlig S."/>
            <person name="Proctor R.H."/>
        </authorList>
    </citation>
    <scope>NUCLEOTIDE SEQUENCE</scope>
    <source>
        <strain evidence="1">NRRL 53441</strain>
    </source>
</reference>
<accession>A0A8H4KI99</accession>
<dbReference type="EMBL" id="JAADJG010000253">
    <property type="protein sequence ID" value="KAF4450199.1"/>
    <property type="molecule type" value="Genomic_DNA"/>
</dbReference>
<gene>
    <name evidence="1" type="ORF">F53441_6633</name>
</gene>
<protein>
    <submittedName>
        <fullName evidence="1">Uncharacterized protein</fullName>
    </submittedName>
</protein>
<comment type="caution">
    <text evidence="1">The sequence shown here is derived from an EMBL/GenBank/DDBJ whole genome shotgun (WGS) entry which is preliminary data.</text>
</comment>
<evidence type="ECO:0000313" key="2">
    <source>
        <dbReference type="Proteomes" id="UP000605986"/>
    </source>
</evidence>
<dbReference type="OrthoDB" id="5089510at2759"/>
<dbReference type="Proteomes" id="UP000605986">
    <property type="component" value="Unassembled WGS sequence"/>
</dbReference>
<name>A0A8H4KI99_9HYPO</name>
<proteinExistence type="predicted"/>